<name>A0ABV5JTB7_9ACTN</name>
<comment type="caution">
    <text evidence="6">The sequence shown here is derived from an EMBL/GenBank/DDBJ whole genome shotgun (WGS) entry which is preliminary data.</text>
</comment>
<keyword evidence="2 5" id="KW-0812">Transmembrane</keyword>
<dbReference type="EMBL" id="JBHMDY010000008">
    <property type="protein sequence ID" value="MFB9260967.1"/>
    <property type="molecule type" value="Genomic_DNA"/>
</dbReference>
<keyword evidence="4 5" id="KW-0472">Membrane</keyword>
<organism evidence="6 7">
    <name type="scientific">Dietzia aerolata</name>
    <dbReference type="NCBI Taxonomy" id="595984"/>
    <lineage>
        <taxon>Bacteria</taxon>
        <taxon>Bacillati</taxon>
        <taxon>Actinomycetota</taxon>
        <taxon>Actinomycetes</taxon>
        <taxon>Mycobacteriales</taxon>
        <taxon>Dietziaceae</taxon>
        <taxon>Dietzia</taxon>
    </lineage>
</organism>
<comment type="subcellular location">
    <subcellularLocation>
        <location evidence="1">Membrane</location>
        <topology evidence="1">Multi-pass membrane protein</topology>
    </subcellularLocation>
</comment>
<feature type="transmembrane region" description="Helical" evidence="5">
    <location>
        <begin position="99"/>
        <end position="119"/>
    </location>
</feature>
<gene>
    <name evidence="6" type="ORF">ACFFVD_14270</name>
</gene>
<proteinExistence type="predicted"/>
<keyword evidence="7" id="KW-1185">Reference proteome</keyword>
<dbReference type="Proteomes" id="UP001589700">
    <property type="component" value="Unassembled WGS sequence"/>
</dbReference>
<dbReference type="InterPro" id="IPR032808">
    <property type="entry name" value="DoxX"/>
</dbReference>
<evidence type="ECO:0000256" key="4">
    <source>
        <dbReference type="ARBA" id="ARBA00023136"/>
    </source>
</evidence>
<feature type="transmembrane region" description="Helical" evidence="5">
    <location>
        <begin position="72"/>
        <end position="93"/>
    </location>
</feature>
<reference evidence="6 7" key="1">
    <citation type="submission" date="2024-09" db="EMBL/GenBank/DDBJ databases">
        <authorList>
            <person name="Sun Q."/>
            <person name="Mori K."/>
        </authorList>
    </citation>
    <scope>NUCLEOTIDE SEQUENCE [LARGE SCALE GENOMIC DNA]</scope>
    <source>
        <strain evidence="6 7">CCM 7659</strain>
    </source>
</reference>
<evidence type="ECO:0000256" key="1">
    <source>
        <dbReference type="ARBA" id="ARBA00004141"/>
    </source>
</evidence>
<keyword evidence="3 5" id="KW-1133">Transmembrane helix</keyword>
<dbReference type="Pfam" id="PF13564">
    <property type="entry name" value="DoxX_2"/>
    <property type="match status" value="1"/>
</dbReference>
<evidence type="ECO:0000256" key="5">
    <source>
        <dbReference type="SAM" id="Phobius"/>
    </source>
</evidence>
<evidence type="ECO:0000256" key="2">
    <source>
        <dbReference type="ARBA" id="ARBA00022692"/>
    </source>
</evidence>
<evidence type="ECO:0000313" key="7">
    <source>
        <dbReference type="Proteomes" id="UP001589700"/>
    </source>
</evidence>
<evidence type="ECO:0000256" key="3">
    <source>
        <dbReference type="ARBA" id="ARBA00022989"/>
    </source>
</evidence>
<accession>A0ABV5JTB7</accession>
<dbReference type="RefSeq" id="WP_182632153.1">
    <property type="nucleotide sequence ID" value="NZ_JAALDM010000119.1"/>
</dbReference>
<sequence>MSIALWVIAILLAGAFFAAGLGKITTTRPALAEKGMTYVEDFSDSQIKAIGWAEILGAIGLIVPMFVPGLQWLVIVAAFALGVVMIGAVAVHSRRQEKYTPALVLGALAVFLGVGRIVFGF</sequence>
<protein>
    <submittedName>
        <fullName evidence="6">DoxX family protein</fullName>
    </submittedName>
</protein>
<evidence type="ECO:0000313" key="6">
    <source>
        <dbReference type="EMBL" id="MFB9260967.1"/>
    </source>
</evidence>